<reference evidence="2 3" key="1">
    <citation type="submission" date="2023-04" db="EMBL/GenBank/DDBJ databases">
        <title>Genome Encyclopedia of Bacteria and Archaea VI: Functional Genomics of Type Strains.</title>
        <authorList>
            <person name="Whitman W."/>
        </authorList>
    </citation>
    <scope>NUCLEOTIDE SEQUENCE [LARGE SCALE GENOMIC DNA]</scope>
    <source>
        <strain evidence="2 3">SG_E_30_P1</strain>
    </source>
</reference>
<sequence length="185" mass="20274">MALSRKRRKELKRLKGDAETLWEDQKEILDHASRVVREASRQAANYTREEVAPRVRDTYQDKVRPAVGAVGASAKSAAQTTRDRLVDDVLPAMSSALGTALAAIEVAKNKQVREAISRASRFGTEVGQKVGFIEPPKKSGPGKYILIGFGVVTVAAVAYVAWQTLRADDDLWIDDEPESTEPEPA</sequence>
<evidence type="ECO:0008006" key="4">
    <source>
        <dbReference type="Google" id="ProtNLM"/>
    </source>
</evidence>
<accession>A0ABT6KS55</accession>
<keyword evidence="1" id="KW-0812">Transmembrane</keyword>
<evidence type="ECO:0000313" key="3">
    <source>
        <dbReference type="Proteomes" id="UP001160142"/>
    </source>
</evidence>
<comment type="caution">
    <text evidence="2">The sequence shown here is derived from an EMBL/GenBank/DDBJ whole genome shotgun (WGS) entry which is preliminary data.</text>
</comment>
<protein>
    <recommendedName>
        <fullName evidence="4">DNA helicase</fullName>
    </recommendedName>
</protein>
<dbReference type="Proteomes" id="UP001160142">
    <property type="component" value="Unassembled WGS sequence"/>
</dbReference>
<evidence type="ECO:0000313" key="2">
    <source>
        <dbReference type="EMBL" id="MDH6182333.1"/>
    </source>
</evidence>
<dbReference type="EMBL" id="JARXVQ010000001">
    <property type="protein sequence ID" value="MDH6182333.1"/>
    <property type="molecule type" value="Genomic_DNA"/>
</dbReference>
<name>A0ABT6KS55_9MICO</name>
<evidence type="ECO:0000256" key="1">
    <source>
        <dbReference type="SAM" id="Phobius"/>
    </source>
</evidence>
<feature type="transmembrane region" description="Helical" evidence="1">
    <location>
        <begin position="144"/>
        <end position="162"/>
    </location>
</feature>
<proteinExistence type="predicted"/>
<dbReference type="RefSeq" id="WP_322134615.1">
    <property type="nucleotide sequence ID" value="NZ_CP085036.1"/>
</dbReference>
<keyword evidence="3" id="KW-1185">Reference proteome</keyword>
<keyword evidence="1" id="KW-1133">Transmembrane helix</keyword>
<keyword evidence="1" id="KW-0472">Membrane</keyword>
<gene>
    <name evidence="2" type="ORF">M2152_002515</name>
</gene>
<organism evidence="2 3">
    <name type="scientific">Antiquaquibacter oligotrophicus</name>
    <dbReference type="NCBI Taxonomy" id="2880260"/>
    <lineage>
        <taxon>Bacteria</taxon>
        <taxon>Bacillati</taxon>
        <taxon>Actinomycetota</taxon>
        <taxon>Actinomycetes</taxon>
        <taxon>Micrococcales</taxon>
        <taxon>Microbacteriaceae</taxon>
        <taxon>Antiquaquibacter</taxon>
    </lineage>
</organism>